<feature type="compositionally biased region" description="Gly residues" evidence="1">
    <location>
        <begin position="1"/>
        <end position="14"/>
    </location>
</feature>
<dbReference type="CDD" id="cd00093">
    <property type="entry name" value="HTH_XRE"/>
    <property type="match status" value="1"/>
</dbReference>
<proteinExistence type="predicted"/>
<name>A0A1I6I169_9EURY</name>
<evidence type="ECO:0000259" key="2">
    <source>
        <dbReference type="PROSITE" id="PS50943"/>
    </source>
</evidence>
<dbReference type="InterPro" id="IPR001387">
    <property type="entry name" value="Cro/C1-type_HTH"/>
</dbReference>
<organism evidence="3 4">
    <name type="scientific">Halogeometricum limi</name>
    <dbReference type="NCBI Taxonomy" id="555875"/>
    <lineage>
        <taxon>Archaea</taxon>
        <taxon>Methanobacteriati</taxon>
        <taxon>Methanobacteriota</taxon>
        <taxon>Stenosarchaea group</taxon>
        <taxon>Halobacteria</taxon>
        <taxon>Halobacteriales</taxon>
        <taxon>Haloferacaceae</taxon>
        <taxon>Halogeometricum</taxon>
    </lineage>
</organism>
<feature type="region of interest" description="Disordered" evidence="1">
    <location>
        <begin position="1"/>
        <end position="22"/>
    </location>
</feature>
<accession>A0A1I6I169</accession>
<dbReference type="STRING" id="555875.SAMN04488124_2689"/>
<dbReference type="InterPro" id="IPR057937">
    <property type="entry name" value="HVO_2718-like_HTH"/>
</dbReference>
<feature type="compositionally biased region" description="Basic and acidic residues" evidence="1">
    <location>
        <begin position="82"/>
        <end position="95"/>
    </location>
</feature>
<dbReference type="Pfam" id="PF24250">
    <property type="entry name" value="HVO_2718"/>
    <property type="match status" value="1"/>
</dbReference>
<gene>
    <name evidence="3" type="ORF">SAMN04488124_2689</name>
</gene>
<dbReference type="RefSeq" id="WP_089881840.1">
    <property type="nucleotide sequence ID" value="NZ_FOYS01000004.1"/>
</dbReference>
<dbReference type="InterPro" id="IPR010982">
    <property type="entry name" value="Lambda_DNA-bd_dom_sf"/>
</dbReference>
<feature type="domain" description="HTH cro/C1-type" evidence="2">
    <location>
        <begin position="114"/>
        <end position="171"/>
    </location>
</feature>
<dbReference type="Gene3D" id="1.10.260.40">
    <property type="entry name" value="lambda repressor-like DNA-binding domains"/>
    <property type="match status" value="1"/>
</dbReference>
<protein>
    <submittedName>
        <fullName evidence="3">Transcriptional regulator, XRE family</fullName>
    </submittedName>
</protein>
<dbReference type="InterPro" id="IPR058562">
    <property type="entry name" value="MJ0586_N"/>
</dbReference>
<keyword evidence="4" id="KW-1185">Reference proteome</keyword>
<feature type="region of interest" description="Disordered" evidence="1">
    <location>
        <begin position="40"/>
        <end position="95"/>
    </location>
</feature>
<evidence type="ECO:0000256" key="1">
    <source>
        <dbReference type="SAM" id="MobiDB-lite"/>
    </source>
</evidence>
<dbReference type="EMBL" id="FOYS01000004">
    <property type="protein sequence ID" value="SFR60443.1"/>
    <property type="molecule type" value="Genomic_DNA"/>
</dbReference>
<dbReference type="PROSITE" id="PS50943">
    <property type="entry name" value="HTH_CROC1"/>
    <property type="match status" value="1"/>
</dbReference>
<dbReference type="SMART" id="SM00530">
    <property type="entry name" value="HTH_XRE"/>
    <property type="match status" value="1"/>
</dbReference>
<dbReference type="Proteomes" id="UP000243250">
    <property type="component" value="Unassembled WGS sequence"/>
</dbReference>
<dbReference type="Pfam" id="PF26602">
    <property type="entry name" value="HVO_2718_N"/>
    <property type="match status" value="1"/>
</dbReference>
<dbReference type="OrthoDB" id="339114at2157"/>
<evidence type="ECO:0000313" key="3">
    <source>
        <dbReference type="EMBL" id="SFR60443.1"/>
    </source>
</evidence>
<dbReference type="AlphaFoldDB" id="A0A1I6I169"/>
<dbReference type="GO" id="GO:0003677">
    <property type="term" value="F:DNA binding"/>
    <property type="evidence" value="ECO:0007669"/>
    <property type="project" value="InterPro"/>
</dbReference>
<reference evidence="4" key="1">
    <citation type="submission" date="2016-10" db="EMBL/GenBank/DDBJ databases">
        <authorList>
            <person name="Varghese N."/>
            <person name="Submissions S."/>
        </authorList>
    </citation>
    <scope>NUCLEOTIDE SEQUENCE [LARGE SCALE GENOMIC DNA]</scope>
    <source>
        <strain evidence="4">CGMCC 1.8711</strain>
    </source>
</reference>
<sequence length="171" mass="18318">MPKYSTGGGGGGSDGESCELCGRSTPKLRRANVAGANLLVCPDCAPHDDSRHGKRQSSDDDASGGEPSRKKRAAQRQAKMYDQAKGDAKHWEKEGTNYEKDRLPYLVSGYGGVVEQARQDAGLTAEELADELETDEKAILAVEQGRATRAGVGGSLIRKLEERLDVALVDE</sequence>
<dbReference type="SUPFAM" id="SSF47413">
    <property type="entry name" value="lambda repressor-like DNA-binding domains"/>
    <property type="match status" value="1"/>
</dbReference>
<evidence type="ECO:0000313" key="4">
    <source>
        <dbReference type="Proteomes" id="UP000243250"/>
    </source>
</evidence>